<proteinExistence type="predicted"/>
<evidence type="ECO:0000313" key="2">
    <source>
        <dbReference type="EMBL" id="CCM00623.1"/>
    </source>
</evidence>
<evidence type="ECO:0000313" key="3">
    <source>
        <dbReference type="Proteomes" id="UP000006352"/>
    </source>
</evidence>
<evidence type="ECO:0000259" key="1">
    <source>
        <dbReference type="SMART" id="SM00897"/>
    </source>
</evidence>
<dbReference type="InterPro" id="IPR013702">
    <property type="entry name" value="FIST_domain_N"/>
</dbReference>
<accession>J4G287</accession>
<feature type="domain" description="FIST" evidence="1">
    <location>
        <begin position="26"/>
        <end position="253"/>
    </location>
</feature>
<keyword evidence="3" id="KW-1185">Reference proteome</keyword>
<dbReference type="OrthoDB" id="10251508at2759"/>
<dbReference type="GeneID" id="24095534"/>
<gene>
    <name evidence="2" type="ORF">FIBRA_02659</name>
</gene>
<name>J4G287_9APHY</name>
<dbReference type="EMBL" id="HE796995">
    <property type="protein sequence ID" value="CCM00623.1"/>
    <property type="molecule type" value="Genomic_DNA"/>
</dbReference>
<organism evidence="2 3">
    <name type="scientific">Fibroporia radiculosa</name>
    <dbReference type="NCBI Taxonomy" id="599839"/>
    <lineage>
        <taxon>Eukaryota</taxon>
        <taxon>Fungi</taxon>
        <taxon>Dikarya</taxon>
        <taxon>Basidiomycota</taxon>
        <taxon>Agaricomycotina</taxon>
        <taxon>Agaricomycetes</taxon>
        <taxon>Polyporales</taxon>
        <taxon>Fibroporiaceae</taxon>
        <taxon>Fibroporia</taxon>
    </lineage>
</organism>
<dbReference type="Pfam" id="PF08495">
    <property type="entry name" value="FIST"/>
    <property type="match status" value="1"/>
</dbReference>
<dbReference type="InParanoid" id="J4G287"/>
<sequence>MSTVVTKKASDIIAHLARVRPLISAHIPLFTLSATADTDPGELSGLVSQLQSLSDRSVGCLSAPIPSRSDSFNGAFACSLAIFDFARATSFRSNIPGRPITQVGRWHAFRKDTTRTTEAEKLGSALGGTDLWSLRMNSRSLPVELQALERADTIDTVVYFTDGSSEGLVDAFRFFPSATSVGLVATSTPFVTGRPYTLFHGSAVHSSGAVGVCLNSPKQPTFHTNFPGLQALTKAMFVTESEGNLIHSLDNMNPTRLLLSAIQQRNGQPGSDGQSGSALDFQLITKDDLFFVGTIRDNGSDSEASVFQLYHITSGDPSRGTFAIESEFAPTPGMLVQLYHLPRGSVPDVLSRYLPASFSSPASRKMSFSMSPPDVLSLDEISEVGPETIVIDDTFLVASENGVVIGRQGGDPSTRERPWTCKVPGGEIDLRWALR</sequence>
<protein>
    <recommendedName>
        <fullName evidence="1">FIST domain-containing protein</fullName>
    </recommendedName>
</protein>
<dbReference type="RefSeq" id="XP_012179906.1">
    <property type="nucleotide sequence ID" value="XM_012324516.1"/>
</dbReference>
<dbReference type="HOGENOM" id="CLU_051231_0_0_1"/>
<dbReference type="Proteomes" id="UP000006352">
    <property type="component" value="Unassembled WGS sequence"/>
</dbReference>
<dbReference type="AlphaFoldDB" id="J4G287"/>
<dbReference type="SMART" id="SM00897">
    <property type="entry name" value="FIST"/>
    <property type="match status" value="1"/>
</dbReference>
<reference evidence="2 3" key="1">
    <citation type="journal article" date="2012" name="Appl. Environ. Microbiol.">
        <title>Short-read sequencing for genomic analysis of the brown rot fungus Fibroporia radiculosa.</title>
        <authorList>
            <person name="Tang J.D."/>
            <person name="Perkins A.D."/>
            <person name="Sonstegard T.S."/>
            <person name="Schroeder S.G."/>
            <person name="Burgess S.C."/>
            <person name="Diehl S.V."/>
        </authorList>
    </citation>
    <scope>NUCLEOTIDE SEQUENCE [LARGE SCALE GENOMIC DNA]</scope>
    <source>
        <strain evidence="2 3">TFFH 294</strain>
    </source>
</reference>